<reference evidence="1 2" key="1">
    <citation type="journal article" date="2018" name="Front. Plant Sci.">
        <title>Red Clover (Trifolium pratense) and Zigzag Clover (T. medium) - A Picture of Genomic Similarities and Differences.</title>
        <authorList>
            <person name="Dluhosova J."/>
            <person name="Istvanek J."/>
            <person name="Nedelnik J."/>
            <person name="Repkova J."/>
        </authorList>
    </citation>
    <scope>NUCLEOTIDE SEQUENCE [LARGE SCALE GENOMIC DNA]</scope>
    <source>
        <strain evidence="2">cv. 10/8</strain>
        <tissue evidence="1">Leaf</tissue>
    </source>
</reference>
<dbReference type="AlphaFoldDB" id="A0A392T9C1"/>
<dbReference type="EMBL" id="LXQA010533811">
    <property type="protein sequence ID" value="MCI57723.1"/>
    <property type="molecule type" value="Genomic_DNA"/>
</dbReference>
<protein>
    <submittedName>
        <fullName evidence="1">Uncharacterized protein</fullName>
    </submittedName>
</protein>
<evidence type="ECO:0000313" key="2">
    <source>
        <dbReference type="Proteomes" id="UP000265520"/>
    </source>
</evidence>
<organism evidence="1 2">
    <name type="scientific">Trifolium medium</name>
    <dbReference type="NCBI Taxonomy" id="97028"/>
    <lineage>
        <taxon>Eukaryota</taxon>
        <taxon>Viridiplantae</taxon>
        <taxon>Streptophyta</taxon>
        <taxon>Embryophyta</taxon>
        <taxon>Tracheophyta</taxon>
        <taxon>Spermatophyta</taxon>
        <taxon>Magnoliopsida</taxon>
        <taxon>eudicotyledons</taxon>
        <taxon>Gunneridae</taxon>
        <taxon>Pentapetalae</taxon>
        <taxon>rosids</taxon>
        <taxon>fabids</taxon>
        <taxon>Fabales</taxon>
        <taxon>Fabaceae</taxon>
        <taxon>Papilionoideae</taxon>
        <taxon>50 kb inversion clade</taxon>
        <taxon>NPAAA clade</taxon>
        <taxon>Hologalegina</taxon>
        <taxon>IRL clade</taxon>
        <taxon>Trifolieae</taxon>
        <taxon>Trifolium</taxon>
    </lineage>
</organism>
<accession>A0A392T9C1</accession>
<comment type="caution">
    <text evidence="1">The sequence shown here is derived from an EMBL/GenBank/DDBJ whole genome shotgun (WGS) entry which is preliminary data.</text>
</comment>
<name>A0A392T9C1_9FABA</name>
<feature type="non-terminal residue" evidence="1">
    <location>
        <position position="54"/>
    </location>
</feature>
<sequence length="54" mass="6241">MASKRYPRDEDNYAFDKDSAANFVSAIDEHEDISHDVDMEVYAEVQSSTLYNHI</sequence>
<keyword evidence="2" id="KW-1185">Reference proteome</keyword>
<proteinExistence type="predicted"/>
<evidence type="ECO:0000313" key="1">
    <source>
        <dbReference type="EMBL" id="MCI57723.1"/>
    </source>
</evidence>
<dbReference type="Proteomes" id="UP000265520">
    <property type="component" value="Unassembled WGS sequence"/>
</dbReference>